<dbReference type="EMBL" id="OU466859">
    <property type="protein sequence ID" value="CAH2053719.1"/>
    <property type="molecule type" value="Genomic_DNA"/>
</dbReference>
<dbReference type="PANTHER" id="PTHR33573">
    <property type="entry name" value="CASP-LIKE PROTEIN 4A4"/>
    <property type="match status" value="1"/>
</dbReference>
<dbReference type="AlphaFoldDB" id="A0AAU9RYT0"/>
<organism evidence="10 11">
    <name type="scientific">Thlaspi arvense</name>
    <name type="common">Field penny-cress</name>
    <dbReference type="NCBI Taxonomy" id="13288"/>
    <lineage>
        <taxon>Eukaryota</taxon>
        <taxon>Viridiplantae</taxon>
        <taxon>Streptophyta</taxon>
        <taxon>Embryophyta</taxon>
        <taxon>Tracheophyta</taxon>
        <taxon>Spermatophyta</taxon>
        <taxon>Magnoliopsida</taxon>
        <taxon>eudicotyledons</taxon>
        <taxon>Gunneridae</taxon>
        <taxon>Pentapetalae</taxon>
        <taxon>rosids</taxon>
        <taxon>malvids</taxon>
        <taxon>Brassicales</taxon>
        <taxon>Brassicaceae</taxon>
        <taxon>Thlaspideae</taxon>
        <taxon>Thlaspi</taxon>
    </lineage>
</organism>
<evidence type="ECO:0000313" key="11">
    <source>
        <dbReference type="Proteomes" id="UP000836841"/>
    </source>
</evidence>
<proteinExistence type="inferred from homology"/>
<feature type="transmembrane region" description="Helical" evidence="8">
    <location>
        <begin position="147"/>
        <end position="172"/>
    </location>
</feature>
<evidence type="ECO:0000259" key="9">
    <source>
        <dbReference type="Pfam" id="PF04535"/>
    </source>
</evidence>
<keyword evidence="5 8" id="KW-0812">Transmembrane</keyword>
<evidence type="ECO:0000256" key="4">
    <source>
        <dbReference type="ARBA" id="ARBA00022475"/>
    </source>
</evidence>
<keyword evidence="11" id="KW-1185">Reference proteome</keyword>
<evidence type="ECO:0000256" key="5">
    <source>
        <dbReference type="ARBA" id="ARBA00022692"/>
    </source>
</evidence>
<evidence type="ECO:0000313" key="10">
    <source>
        <dbReference type="EMBL" id="CAH2053719.1"/>
    </source>
</evidence>
<dbReference type="Pfam" id="PF04535">
    <property type="entry name" value="CASP_dom"/>
    <property type="match status" value="1"/>
</dbReference>
<name>A0AAU9RYT0_THLAR</name>
<accession>A0AAU9RYT0</accession>
<keyword evidence="6 8" id="KW-1133">Transmembrane helix</keyword>
<evidence type="ECO:0000256" key="2">
    <source>
        <dbReference type="ARBA" id="ARBA00007651"/>
    </source>
</evidence>
<evidence type="ECO:0000256" key="7">
    <source>
        <dbReference type="ARBA" id="ARBA00023136"/>
    </source>
</evidence>
<dbReference type="GO" id="GO:0005886">
    <property type="term" value="C:plasma membrane"/>
    <property type="evidence" value="ECO:0007669"/>
    <property type="project" value="UniProtKB-SubCell"/>
</dbReference>
<evidence type="ECO:0000256" key="3">
    <source>
        <dbReference type="ARBA" id="ARBA00011489"/>
    </source>
</evidence>
<protein>
    <recommendedName>
        <fullName evidence="8">CASP-like protein</fullName>
    </recommendedName>
</protein>
<dbReference type="PANTHER" id="PTHR33573:SF46">
    <property type="entry name" value="CASP-LIKE PROTEIN 2A1"/>
    <property type="match status" value="1"/>
</dbReference>
<feature type="transmembrane region" description="Helical" evidence="8">
    <location>
        <begin position="98"/>
        <end position="124"/>
    </location>
</feature>
<keyword evidence="7 8" id="KW-0472">Membrane</keyword>
<sequence length="180" mass="19725">MDKTDQDAIDGSALELNRTERTVETVLRVASMALSIAGLVIMIKNSISNEFGSLSYSSLGAFKYLANANGVCAAYSLLSAIYVIAIPCPISKLRVWTFFLLDQVVTYAVLAAGTVSAETVYLAYKGNLAITWSSACDYYGVFCHKALISVMFTFLVSILYMLLSLISSYRLFSRFEAPKQ</sequence>
<comment type="subcellular location">
    <subcellularLocation>
        <location evidence="1 8">Cell membrane</location>
        <topology evidence="1 8">Multi-pass membrane protein</topology>
    </subcellularLocation>
</comment>
<keyword evidence="4 8" id="KW-1003">Cell membrane</keyword>
<dbReference type="NCBIfam" id="TIGR01569">
    <property type="entry name" value="A_tha_TIGR01569"/>
    <property type="match status" value="1"/>
</dbReference>
<reference evidence="10 11" key="1">
    <citation type="submission" date="2022-03" db="EMBL/GenBank/DDBJ databases">
        <authorList>
            <person name="Nunn A."/>
            <person name="Chopra R."/>
            <person name="Nunn A."/>
            <person name="Contreras Garrido A."/>
        </authorList>
    </citation>
    <scope>NUCLEOTIDE SEQUENCE [LARGE SCALE GENOMIC DNA]</scope>
</reference>
<evidence type="ECO:0000256" key="8">
    <source>
        <dbReference type="RuleBase" id="RU361233"/>
    </source>
</evidence>
<feature type="transmembrane region" description="Helical" evidence="8">
    <location>
        <begin position="64"/>
        <end position="86"/>
    </location>
</feature>
<dbReference type="Proteomes" id="UP000836841">
    <property type="component" value="Chromosome 3"/>
</dbReference>
<comment type="similarity">
    <text evidence="2 8">Belongs to the Casparian strip membrane proteins (CASP) family.</text>
</comment>
<evidence type="ECO:0000256" key="6">
    <source>
        <dbReference type="ARBA" id="ARBA00022989"/>
    </source>
</evidence>
<evidence type="ECO:0000256" key="1">
    <source>
        <dbReference type="ARBA" id="ARBA00004651"/>
    </source>
</evidence>
<dbReference type="InterPro" id="IPR006702">
    <property type="entry name" value="CASP_dom"/>
</dbReference>
<feature type="domain" description="Casparian strip membrane protein" evidence="9">
    <location>
        <begin position="18"/>
        <end position="158"/>
    </location>
</feature>
<feature type="transmembrane region" description="Helical" evidence="8">
    <location>
        <begin position="26"/>
        <end position="44"/>
    </location>
</feature>
<comment type="subunit">
    <text evidence="3 8">Homodimer and heterodimers.</text>
</comment>
<dbReference type="InterPro" id="IPR006459">
    <property type="entry name" value="CASP/CASPL"/>
</dbReference>
<gene>
    <name evidence="10" type="ORF">TAV2_LOCUS9244</name>
</gene>